<dbReference type="Proteomes" id="UP000692954">
    <property type="component" value="Unassembled WGS sequence"/>
</dbReference>
<protein>
    <submittedName>
        <fullName evidence="1">Uncharacterized protein</fullName>
    </submittedName>
</protein>
<sequence length="328" mass="38644">MLPLVPIIKQFVQEGQQFFTAKDIFDKKQNELTQLISQVTQSLEQVEYFDNIQEDLYSNEQKQIIKQCKDLLHSSEQLLNQLPSNLTLINGYFYSKSNNYKELLQCLEELSKINAQIHELEMQSLEVLKTVVLPNFSRKQSFQSSVHQINIVLKLKAPKLIKEIFDQYPRHLKSEFNFKFQMEDSESHKNVFHFQRKEFIKLQQVLKETKIYTLSKKQHCSLEMRNSLQYSHSQKNTFIPDTKFISSEIISIENLQQDQDNKSNILKLFIVVNGQNGIIIIRNQRITMHVGFGQECELLEKDQIVILQDSNQEPLVSYIVQRIMIQLL</sequence>
<gene>
    <name evidence="1" type="ORF">PSON_ATCC_30995.1.T0070031</name>
</gene>
<dbReference type="EMBL" id="CAJJDN010000007">
    <property type="protein sequence ID" value="CAD8052828.1"/>
    <property type="molecule type" value="Genomic_DNA"/>
</dbReference>
<proteinExistence type="predicted"/>
<organism evidence="1 2">
    <name type="scientific">Paramecium sonneborni</name>
    <dbReference type="NCBI Taxonomy" id="65129"/>
    <lineage>
        <taxon>Eukaryota</taxon>
        <taxon>Sar</taxon>
        <taxon>Alveolata</taxon>
        <taxon>Ciliophora</taxon>
        <taxon>Intramacronucleata</taxon>
        <taxon>Oligohymenophorea</taxon>
        <taxon>Peniculida</taxon>
        <taxon>Parameciidae</taxon>
        <taxon>Paramecium</taxon>
    </lineage>
</organism>
<evidence type="ECO:0000313" key="2">
    <source>
        <dbReference type="Proteomes" id="UP000692954"/>
    </source>
</evidence>
<keyword evidence="2" id="KW-1185">Reference proteome</keyword>
<reference evidence="1" key="1">
    <citation type="submission" date="2021-01" db="EMBL/GenBank/DDBJ databases">
        <authorList>
            <consortium name="Genoscope - CEA"/>
            <person name="William W."/>
        </authorList>
    </citation>
    <scope>NUCLEOTIDE SEQUENCE</scope>
</reference>
<evidence type="ECO:0000313" key="1">
    <source>
        <dbReference type="EMBL" id="CAD8052828.1"/>
    </source>
</evidence>
<comment type="caution">
    <text evidence="1">The sequence shown here is derived from an EMBL/GenBank/DDBJ whole genome shotgun (WGS) entry which is preliminary data.</text>
</comment>
<name>A0A8S1KCL3_9CILI</name>
<dbReference type="AlphaFoldDB" id="A0A8S1KCL3"/>
<dbReference type="OrthoDB" id="300228at2759"/>
<accession>A0A8S1KCL3</accession>